<feature type="compositionally biased region" description="Low complexity" evidence="1">
    <location>
        <begin position="76"/>
        <end position="87"/>
    </location>
</feature>
<reference evidence="3" key="1">
    <citation type="submission" date="2020-10" db="EMBL/GenBank/DDBJ databases">
        <title>De novo genome project of the cellulose decomposer Thermobifida halotolerans type strain.</title>
        <authorList>
            <person name="Nagy I."/>
            <person name="Horvath B."/>
            <person name="Kukolya J."/>
            <person name="Nagy I."/>
            <person name="Orsini M."/>
        </authorList>
    </citation>
    <scope>NUCLEOTIDE SEQUENCE</scope>
    <source>
        <strain evidence="3">DSM 44931</strain>
    </source>
</reference>
<proteinExistence type="predicted"/>
<dbReference type="Proteomes" id="UP000265719">
    <property type="component" value="Chromosome"/>
</dbReference>
<evidence type="ECO:0000313" key="3">
    <source>
        <dbReference type="EMBL" id="UOE20788.1"/>
    </source>
</evidence>
<keyword evidence="2" id="KW-1133">Transmembrane helix</keyword>
<dbReference type="EMBL" id="CP063196">
    <property type="protein sequence ID" value="UOE20788.1"/>
    <property type="molecule type" value="Genomic_DNA"/>
</dbReference>
<gene>
    <name evidence="3" type="ORF">NI17_006245</name>
</gene>
<protein>
    <submittedName>
        <fullName evidence="3">Uncharacterized protein</fullName>
    </submittedName>
</protein>
<feature type="region of interest" description="Disordered" evidence="1">
    <location>
        <begin position="61"/>
        <end position="94"/>
    </location>
</feature>
<evidence type="ECO:0000256" key="1">
    <source>
        <dbReference type="SAM" id="MobiDB-lite"/>
    </source>
</evidence>
<keyword evidence="4" id="KW-1185">Reference proteome</keyword>
<feature type="transmembrane region" description="Helical" evidence="2">
    <location>
        <begin position="20"/>
        <end position="45"/>
    </location>
</feature>
<keyword evidence="2" id="KW-0812">Transmembrane</keyword>
<evidence type="ECO:0000256" key="2">
    <source>
        <dbReference type="SAM" id="Phobius"/>
    </source>
</evidence>
<organism evidence="3 4">
    <name type="scientific">Thermobifida halotolerans</name>
    <dbReference type="NCBI Taxonomy" id="483545"/>
    <lineage>
        <taxon>Bacteria</taxon>
        <taxon>Bacillati</taxon>
        <taxon>Actinomycetota</taxon>
        <taxon>Actinomycetes</taxon>
        <taxon>Streptosporangiales</taxon>
        <taxon>Nocardiopsidaceae</taxon>
        <taxon>Thermobifida</taxon>
    </lineage>
</organism>
<evidence type="ECO:0000313" key="4">
    <source>
        <dbReference type="Proteomes" id="UP000265719"/>
    </source>
</evidence>
<accession>A0AA97LZP6</accession>
<dbReference type="RefSeq" id="WP_199860152.1">
    <property type="nucleotide sequence ID" value="NZ_CP063196.1"/>
</dbReference>
<dbReference type="AlphaFoldDB" id="A0AA97LZP6"/>
<dbReference type="KEGG" id="thao:NI17_006245"/>
<sequence length="94" mass="9636">MADGPQPALWTPLVFVHLAVAEGVSLVVMLLAYVTVLAALAVTVLPFRGAVARVMEEDAGTGRDPDLALASGAGHPAVGGPRAGRSAARPRRRV</sequence>
<name>A0AA97LZP6_9ACTN</name>
<keyword evidence="2" id="KW-0472">Membrane</keyword>